<dbReference type="SUPFAM" id="SSF50978">
    <property type="entry name" value="WD40 repeat-like"/>
    <property type="match status" value="1"/>
</dbReference>
<dbReference type="Gene3D" id="2.130.10.10">
    <property type="entry name" value="YVTN repeat-like/Quinoprotein amine dehydrogenase"/>
    <property type="match status" value="2"/>
</dbReference>
<keyword evidence="7" id="KW-0234">DNA repair</keyword>
<dbReference type="PROSITE" id="PS00678">
    <property type="entry name" value="WD_REPEATS_1"/>
    <property type="match status" value="1"/>
</dbReference>
<accession>A0A7R8UGU1</accession>
<dbReference type="OrthoDB" id="71227at2759"/>
<dbReference type="GO" id="GO:0006335">
    <property type="term" value="P:DNA replication-dependent chromatin assembly"/>
    <property type="evidence" value="ECO:0007669"/>
    <property type="project" value="InterPro"/>
</dbReference>
<evidence type="ECO:0000256" key="2">
    <source>
        <dbReference type="ARBA" id="ARBA00007306"/>
    </source>
</evidence>
<name>A0A7R8UGU1_HERIL</name>
<feature type="compositionally biased region" description="Basic and acidic residues" evidence="10">
    <location>
        <begin position="403"/>
        <end position="417"/>
    </location>
</feature>
<dbReference type="InterPro" id="IPR055410">
    <property type="entry name" value="Beta-prop_CAF1B_HIR1"/>
</dbReference>
<dbReference type="GO" id="GO:0005634">
    <property type="term" value="C:nucleus"/>
    <property type="evidence" value="ECO:0007669"/>
    <property type="project" value="UniProtKB-SubCell"/>
</dbReference>
<dbReference type="Proteomes" id="UP000594454">
    <property type="component" value="Chromosome 2"/>
</dbReference>
<evidence type="ECO:0000256" key="3">
    <source>
        <dbReference type="ARBA" id="ARBA00022574"/>
    </source>
</evidence>
<evidence type="ECO:0000259" key="11">
    <source>
        <dbReference type="Pfam" id="PF24105"/>
    </source>
</evidence>
<dbReference type="PROSITE" id="PS50082">
    <property type="entry name" value="WD_REPEATS_2"/>
    <property type="match status" value="3"/>
</dbReference>
<feature type="compositionally biased region" description="Basic and acidic residues" evidence="10">
    <location>
        <begin position="425"/>
        <end position="435"/>
    </location>
</feature>
<dbReference type="SMART" id="SM00320">
    <property type="entry name" value="WD40"/>
    <property type="match status" value="5"/>
</dbReference>
<comment type="subcellular location">
    <subcellularLocation>
        <location evidence="1">Nucleus</location>
    </subcellularLocation>
</comment>
<dbReference type="InParanoid" id="A0A7R8UGU1"/>
<evidence type="ECO:0000256" key="10">
    <source>
        <dbReference type="SAM" id="MobiDB-lite"/>
    </source>
</evidence>
<evidence type="ECO:0000256" key="9">
    <source>
        <dbReference type="PROSITE-ProRule" id="PRU00221"/>
    </source>
</evidence>
<dbReference type="InterPro" id="IPR045145">
    <property type="entry name" value="PTHR15271"/>
</dbReference>
<proteinExistence type="inferred from homology"/>
<dbReference type="Pfam" id="PF24105">
    <property type="entry name" value="Beta-prop_CAF1B_HIR1"/>
    <property type="match status" value="1"/>
</dbReference>
<feature type="repeat" description="WD" evidence="9">
    <location>
        <begin position="65"/>
        <end position="106"/>
    </location>
</feature>
<dbReference type="InterPro" id="IPR036322">
    <property type="entry name" value="WD40_repeat_dom_sf"/>
</dbReference>
<feature type="repeat" description="WD" evidence="9">
    <location>
        <begin position="167"/>
        <end position="208"/>
    </location>
</feature>
<feature type="domain" description="CAF1B/HIR1 beta-propeller" evidence="11">
    <location>
        <begin position="1"/>
        <end position="384"/>
    </location>
</feature>
<evidence type="ECO:0000256" key="8">
    <source>
        <dbReference type="ARBA" id="ARBA00023242"/>
    </source>
</evidence>
<dbReference type="OMA" id="CTTPEIS"/>
<dbReference type="InterPro" id="IPR001680">
    <property type="entry name" value="WD40_rpt"/>
</dbReference>
<dbReference type="AlphaFoldDB" id="A0A7R8UGU1"/>
<evidence type="ECO:0000256" key="5">
    <source>
        <dbReference type="ARBA" id="ARBA00022763"/>
    </source>
</evidence>
<dbReference type="InterPro" id="IPR019775">
    <property type="entry name" value="WD40_repeat_CS"/>
</dbReference>
<keyword evidence="8" id="KW-0539">Nucleus</keyword>
<evidence type="ECO:0000256" key="1">
    <source>
        <dbReference type="ARBA" id="ARBA00004123"/>
    </source>
</evidence>
<sequence length="517" mass="58429">MKCAIPEISWHNRDPVLSIDIQPKNSNDKNEFYRLASGGTDSHVLIWYMTFNESGSINLDIAADLTRHQRAVNAVKWSPNGELLASGDDESVIFIWKQKGESEVLNIVDTANEQDKEIWLTLKILRGHMEDVYDLSWSPNSLFLASGSVDNTAMIWDVSKGKSVALLNEHKGFVQGVAWDPQNQYLATLSTDRYLRIFDIQTKKTLHRVSKCTLPVPPDNNLFDKSVRLFHDDTLQTFFRRLCFSPDGKLLITPAGVADFDGVTKPINLTYIFSRYSLKQPAIILPSPDQYTVAVVCCPLLFKLRPHSDTNQPVIPLPYRMIFAIATKTSVYLYDTQQTMPFGLISNIHYTRLTDLAWSNDGRILVVSSTDGFCSLITFAEDELGEVYVKENVTENKVEQVNKENIKPNSDAVEKPKKPASNAKSTKEDEKKKPETIITDVQLETLPIIDNAVIPEIISSDSKFETPEKINRPVTPIPIHRQPRSNLDTSVLLSPEHTEDIRLVYEESQDSSERTKS</sequence>
<evidence type="ECO:0000313" key="13">
    <source>
        <dbReference type="Proteomes" id="UP000594454"/>
    </source>
</evidence>
<feature type="repeat" description="WD" evidence="9">
    <location>
        <begin position="125"/>
        <end position="166"/>
    </location>
</feature>
<evidence type="ECO:0000313" key="12">
    <source>
        <dbReference type="EMBL" id="CAD7080623.1"/>
    </source>
</evidence>
<feature type="region of interest" description="Disordered" evidence="10">
    <location>
        <begin position="464"/>
        <end position="494"/>
    </location>
</feature>
<comment type="similarity">
    <text evidence="2">Belongs to the WD repeat HIR1 family.</text>
</comment>
<keyword evidence="4" id="KW-0677">Repeat</keyword>
<keyword evidence="3 9" id="KW-0853">WD repeat</keyword>
<dbReference type="FunFam" id="2.130.10.10:FF:001266">
    <property type="entry name" value="AGAP007544-PA"/>
    <property type="match status" value="1"/>
</dbReference>
<dbReference type="PANTHER" id="PTHR15271:SF4">
    <property type="entry name" value="CHROMATIN ASSEMBLY FACTOR 1 SUBUNIT B"/>
    <property type="match status" value="1"/>
</dbReference>
<dbReference type="EMBL" id="LR899010">
    <property type="protein sequence ID" value="CAD7080623.1"/>
    <property type="molecule type" value="Genomic_DNA"/>
</dbReference>
<keyword evidence="6" id="KW-0156">Chromatin regulator</keyword>
<gene>
    <name evidence="12" type="ORF">HERILL_LOCUS3769</name>
</gene>
<dbReference type="InterPro" id="IPR015943">
    <property type="entry name" value="WD40/YVTN_repeat-like_dom_sf"/>
</dbReference>
<evidence type="ECO:0000256" key="7">
    <source>
        <dbReference type="ARBA" id="ARBA00023204"/>
    </source>
</evidence>
<dbReference type="FunCoup" id="A0A7R8UGU1">
    <property type="interactions" value="1657"/>
</dbReference>
<dbReference type="PANTHER" id="PTHR15271">
    <property type="entry name" value="CHROMATIN ASSEMBLY FACTOR 1 SUBUNIT B"/>
    <property type="match status" value="1"/>
</dbReference>
<feature type="region of interest" description="Disordered" evidence="10">
    <location>
        <begin position="403"/>
        <end position="436"/>
    </location>
</feature>
<protein>
    <recommendedName>
        <fullName evidence="11">CAF1B/HIR1 beta-propeller domain-containing protein</fullName>
    </recommendedName>
</protein>
<dbReference type="GO" id="GO:0006334">
    <property type="term" value="P:nucleosome assembly"/>
    <property type="evidence" value="ECO:0007669"/>
    <property type="project" value="TreeGrafter"/>
</dbReference>
<dbReference type="GO" id="GO:0006281">
    <property type="term" value="P:DNA repair"/>
    <property type="evidence" value="ECO:0007669"/>
    <property type="project" value="UniProtKB-KW"/>
</dbReference>
<evidence type="ECO:0000256" key="6">
    <source>
        <dbReference type="ARBA" id="ARBA00022853"/>
    </source>
</evidence>
<keyword evidence="13" id="KW-1185">Reference proteome</keyword>
<organism evidence="12 13">
    <name type="scientific">Hermetia illucens</name>
    <name type="common">Black soldier fly</name>
    <dbReference type="NCBI Taxonomy" id="343691"/>
    <lineage>
        <taxon>Eukaryota</taxon>
        <taxon>Metazoa</taxon>
        <taxon>Ecdysozoa</taxon>
        <taxon>Arthropoda</taxon>
        <taxon>Hexapoda</taxon>
        <taxon>Insecta</taxon>
        <taxon>Pterygota</taxon>
        <taxon>Neoptera</taxon>
        <taxon>Endopterygota</taxon>
        <taxon>Diptera</taxon>
        <taxon>Brachycera</taxon>
        <taxon>Stratiomyomorpha</taxon>
        <taxon>Stratiomyidae</taxon>
        <taxon>Hermetiinae</taxon>
        <taxon>Hermetia</taxon>
    </lineage>
</organism>
<dbReference type="GO" id="GO:0033186">
    <property type="term" value="C:CAF-1 complex"/>
    <property type="evidence" value="ECO:0007669"/>
    <property type="project" value="TreeGrafter"/>
</dbReference>
<evidence type="ECO:0000256" key="4">
    <source>
        <dbReference type="ARBA" id="ARBA00022737"/>
    </source>
</evidence>
<dbReference type="PROSITE" id="PS50294">
    <property type="entry name" value="WD_REPEATS_REGION"/>
    <property type="match status" value="3"/>
</dbReference>
<keyword evidence="5" id="KW-0227">DNA damage</keyword>
<reference evidence="12 13" key="1">
    <citation type="submission" date="2020-11" db="EMBL/GenBank/DDBJ databases">
        <authorList>
            <person name="Wallbank WR R."/>
            <person name="Pardo Diaz C."/>
            <person name="Kozak K."/>
            <person name="Martin S."/>
            <person name="Jiggins C."/>
            <person name="Moest M."/>
            <person name="Warren A I."/>
            <person name="Generalovic N T."/>
            <person name="Byers J.R.P. K."/>
            <person name="Montejo-Kovacevich G."/>
            <person name="Yen C E."/>
        </authorList>
    </citation>
    <scope>NUCLEOTIDE SEQUENCE [LARGE SCALE GENOMIC DNA]</scope>
</reference>